<comment type="caution">
    <text evidence="1">The sequence shown here is derived from an EMBL/GenBank/DDBJ whole genome shotgun (WGS) entry which is preliminary data.</text>
</comment>
<organism evidence="1 2">
    <name type="scientific">Herminiimonas contaminans</name>
    <dbReference type="NCBI Taxonomy" id="1111140"/>
    <lineage>
        <taxon>Bacteria</taxon>
        <taxon>Pseudomonadati</taxon>
        <taxon>Pseudomonadota</taxon>
        <taxon>Betaproteobacteria</taxon>
        <taxon>Burkholderiales</taxon>
        <taxon>Oxalobacteraceae</taxon>
        <taxon>Herminiimonas</taxon>
    </lineage>
</organism>
<gene>
    <name evidence="1" type="ORF">IXC47_05975</name>
</gene>
<evidence type="ECO:0000313" key="1">
    <source>
        <dbReference type="EMBL" id="MBF8177223.1"/>
    </source>
</evidence>
<dbReference type="EMBL" id="JADOEL010000003">
    <property type="protein sequence ID" value="MBF8177223.1"/>
    <property type="molecule type" value="Genomic_DNA"/>
</dbReference>
<protein>
    <submittedName>
        <fullName evidence="1">Uncharacterized protein</fullName>
    </submittedName>
</protein>
<sequence length="132" mass="14815">MSALATEQSKYDRQEPGDAAIFFRKDEIEFDKETHTSRFPTTYAADQQVERFIAELVAAPNKDIFLENNLGALPRSASTEYAMHVAVAQQWVKDVASVGDTIGPVFWQWAKNATYTAMRFGWYPSELKGGTA</sequence>
<accession>A0ABS0EVL6</accession>
<name>A0ABS0EVL6_9BURK</name>
<proteinExistence type="predicted"/>
<evidence type="ECO:0000313" key="2">
    <source>
        <dbReference type="Proteomes" id="UP000657372"/>
    </source>
</evidence>
<dbReference type="Proteomes" id="UP000657372">
    <property type="component" value="Unassembled WGS sequence"/>
</dbReference>
<dbReference type="RefSeq" id="WP_195874978.1">
    <property type="nucleotide sequence ID" value="NZ_JADOEL010000003.1"/>
</dbReference>
<reference evidence="1 2" key="1">
    <citation type="submission" date="2020-11" db="EMBL/GenBank/DDBJ databases">
        <title>WGS of Herminiimonas contaminans strain Marseille-Q4544 isolated from planarians Schmidtea mediterranea.</title>
        <authorList>
            <person name="Kangale L."/>
        </authorList>
    </citation>
    <scope>NUCLEOTIDE SEQUENCE [LARGE SCALE GENOMIC DNA]</scope>
    <source>
        <strain evidence="1 2">Marseille-Q4544</strain>
    </source>
</reference>
<keyword evidence="2" id="KW-1185">Reference proteome</keyword>